<accession>A0AAD4CY14</accession>
<dbReference type="GO" id="GO:0005506">
    <property type="term" value="F:iron ion binding"/>
    <property type="evidence" value="ECO:0007669"/>
    <property type="project" value="InterPro"/>
</dbReference>
<evidence type="ECO:0008006" key="10">
    <source>
        <dbReference type="Google" id="ProtNLM"/>
    </source>
</evidence>
<organism evidence="8 9">
    <name type="scientific">Aspergillus nanangensis</name>
    <dbReference type="NCBI Taxonomy" id="2582783"/>
    <lineage>
        <taxon>Eukaryota</taxon>
        <taxon>Fungi</taxon>
        <taxon>Dikarya</taxon>
        <taxon>Ascomycota</taxon>
        <taxon>Pezizomycotina</taxon>
        <taxon>Eurotiomycetes</taxon>
        <taxon>Eurotiomycetidae</taxon>
        <taxon>Eurotiales</taxon>
        <taxon>Aspergillaceae</taxon>
        <taxon>Aspergillus</taxon>
        <taxon>Aspergillus subgen. Circumdati</taxon>
    </lineage>
</organism>
<dbReference type="GO" id="GO:0004497">
    <property type="term" value="F:monooxygenase activity"/>
    <property type="evidence" value="ECO:0007669"/>
    <property type="project" value="UniProtKB-KW"/>
</dbReference>
<evidence type="ECO:0000256" key="4">
    <source>
        <dbReference type="ARBA" id="ARBA00022723"/>
    </source>
</evidence>
<comment type="caution">
    <text evidence="8">The sequence shown here is derived from an EMBL/GenBank/DDBJ whole genome shotgun (WGS) entry which is preliminary data.</text>
</comment>
<dbReference type="GO" id="GO:0016705">
    <property type="term" value="F:oxidoreductase activity, acting on paired donors, with incorporation or reduction of molecular oxygen"/>
    <property type="evidence" value="ECO:0007669"/>
    <property type="project" value="InterPro"/>
</dbReference>
<dbReference type="PANTHER" id="PTHR24305:SF157">
    <property type="entry name" value="N-ACETYLTRYPTOPHAN 6-HYDROXYLASE IVOC-RELATED"/>
    <property type="match status" value="1"/>
</dbReference>
<dbReference type="InterPro" id="IPR001128">
    <property type="entry name" value="Cyt_P450"/>
</dbReference>
<dbReference type="SUPFAM" id="SSF48264">
    <property type="entry name" value="Cytochrome P450"/>
    <property type="match status" value="1"/>
</dbReference>
<evidence type="ECO:0000256" key="2">
    <source>
        <dbReference type="ARBA" id="ARBA00010617"/>
    </source>
</evidence>
<dbReference type="CDD" id="cd11062">
    <property type="entry name" value="CYP58-like"/>
    <property type="match status" value="1"/>
</dbReference>
<comment type="similarity">
    <text evidence="2">Belongs to the cytochrome P450 family.</text>
</comment>
<reference evidence="8" key="2">
    <citation type="submission" date="2020-02" db="EMBL/GenBank/DDBJ databases">
        <authorList>
            <person name="Gilchrist C.L.M."/>
            <person name="Chooi Y.-H."/>
        </authorList>
    </citation>
    <scope>NUCLEOTIDE SEQUENCE</scope>
    <source>
        <strain evidence="8">MST-FP2251</strain>
    </source>
</reference>
<dbReference type="Proteomes" id="UP001194746">
    <property type="component" value="Unassembled WGS sequence"/>
</dbReference>
<keyword evidence="4" id="KW-0479">Metal-binding</keyword>
<dbReference type="InterPro" id="IPR002401">
    <property type="entry name" value="Cyt_P450_E_grp-I"/>
</dbReference>
<gene>
    <name evidence="8" type="ORF">FE257_004410</name>
</gene>
<protein>
    <recommendedName>
        <fullName evidence="10">Cytochrome P450</fullName>
    </recommendedName>
</protein>
<dbReference type="GO" id="GO:0020037">
    <property type="term" value="F:heme binding"/>
    <property type="evidence" value="ECO:0007669"/>
    <property type="project" value="InterPro"/>
</dbReference>
<dbReference type="InterPro" id="IPR050121">
    <property type="entry name" value="Cytochrome_P450_monoxygenase"/>
</dbReference>
<evidence type="ECO:0000256" key="5">
    <source>
        <dbReference type="ARBA" id="ARBA00023002"/>
    </source>
</evidence>
<proteinExistence type="inferred from homology"/>
<dbReference type="PRINTS" id="PR00463">
    <property type="entry name" value="EP450I"/>
</dbReference>
<sequence>MQHLSLALRGQPLQFVEFHIMTWLALDGPSNVDPSLIELFPNILHLLKSSVRYFNKQLCKQRYAWKAALWGLFSGRAPLMKEELIYKYIFLGALKTSSSYSLVRDLPRCGRGGKYQFEIQRMHEKYGPIVRISPYELHIHDPDYYDTIYAGPVRVRDRYDWFVNVGAPESTLAAAHHDIHRRRRKTFSPYFSKQAVSGIGPLIQERVNRLCVHFSRARETGEALELHACFASLASDIVSEYLFGKAHATRFLDQPTITDEWKRVITGMFELLSTLRHFPWLATVGELFPFLVPYTLPPAVSLPPAKDAHLAVQRVLNADEQECDSTAVIPRILGSDKVPPEEKQLARLADEVAFLQTAGTDAPSQALAISMYHILNNPNVLARLKAELTTAFPTDRPDPTWSQLEKLPYFGAVIKECLRISALVLVRLPRIAPYEILQYGEWQIPAGTPVGMSIHYILRDPTIFPEPLAFRPERWLQEGHTLDR</sequence>
<evidence type="ECO:0000256" key="1">
    <source>
        <dbReference type="ARBA" id="ARBA00001971"/>
    </source>
</evidence>
<dbReference type="PANTHER" id="PTHR24305">
    <property type="entry name" value="CYTOCHROME P450"/>
    <property type="match status" value="1"/>
</dbReference>
<dbReference type="Gene3D" id="1.10.630.10">
    <property type="entry name" value="Cytochrome P450"/>
    <property type="match status" value="1"/>
</dbReference>
<keyword evidence="6" id="KW-0408">Iron</keyword>
<dbReference type="Pfam" id="PF00067">
    <property type="entry name" value="p450"/>
    <property type="match status" value="1"/>
</dbReference>
<evidence type="ECO:0000256" key="6">
    <source>
        <dbReference type="ARBA" id="ARBA00023004"/>
    </source>
</evidence>
<keyword evidence="9" id="KW-1185">Reference proteome</keyword>
<reference evidence="8" key="1">
    <citation type="journal article" date="2019" name="Beilstein J. Org. Chem.">
        <title>Nanangenines: drimane sesquiterpenoids as the dominant metabolite cohort of a novel Australian fungus, Aspergillus nanangensis.</title>
        <authorList>
            <person name="Lacey H.J."/>
            <person name="Gilchrist C.L.M."/>
            <person name="Crombie A."/>
            <person name="Kalaitzis J.A."/>
            <person name="Vuong D."/>
            <person name="Rutledge P.J."/>
            <person name="Turner P."/>
            <person name="Pitt J.I."/>
            <person name="Lacey E."/>
            <person name="Chooi Y.H."/>
            <person name="Piggott A.M."/>
        </authorList>
    </citation>
    <scope>NUCLEOTIDE SEQUENCE</scope>
    <source>
        <strain evidence="8">MST-FP2251</strain>
    </source>
</reference>
<comment type="cofactor">
    <cofactor evidence="1">
        <name>heme</name>
        <dbReference type="ChEBI" id="CHEBI:30413"/>
    </cofactor>
</comment>
<evidence type="ECO:0000313" key="9">
    <source>
        <dbReference type="Proteomes" id="UP001194746"/>
    </source>
</evidence>
<evidence type="ECO:0000313" key="8">
    <source>
        <dbReference type="EMBL" id="KAF9894789.1"/>
    </source>
</evidence>
<keyword evidence="3" id="KW-0349">Heme</keyword>
<dbReference type="AlphaFoldDB" id="A0AAD4CY14"/>
<dbReference type="InterPro" id="IPR036396">
    <property type="entry name" value="Cyt_P450_sf"/>
</dbReference>
<dbReference type="EMBL" id="VCAU01000002">
    <property type="protein sequence ID" value="KAF9894789.1"/>
    <property type="molecule type" value="Genomic_DNA"/>
</dbReference>
<name>A0AAD4CY14_ASPNN</name>
<keyword evidence="7" id="KW-0503">Monooxygenase</keyword>
<evidence type="ECO:0000256" key="3">
    <source>
        <dbReference type="ARBA" id="ARBA00022617"/>
    </source>
</evidence>
<evidence type="ECO:0000256" key="7">
    <source>
        <dbReference type="ARBA" id="ARBA00023033"/>
    </source>
</evidence>
<keyword evidence="5" id="KW-0560">Oxidoreductase</keyword>